<evidence type="ECO:0000313" key="3">
    <source>
        <dbReference type="EMBL" id="MFB9990994.1"/>
    </source>
</evidence>
<keyword evidence="1" id="KW-0238">DNA-binding</keyword>
<dbReference type="EMBL" id="JBHLYR010000011">
    <property type="protein sequence ID" value="MFB9990994.1"/>
    <property type="molecule type" value="Genomic_DNA"/>
</dbReference>
<reference evidence="3 4" key="1">
    <citation type="submission" date="2024-09" db="EMBL/GenBank/DDBJ databases">
        <authorList>
            <person name="Sun Q."/>
            <person name="Mori K."/>
        </authorList>
    </citation>
    <scope>NUCLEOTIDE SEQUENCE [LARGE SCALE GENOMIC DNA]</scope>
    <source>
        <strain evidence="3 4">JCM 13503</strain>
    </source>
</reference>
<name>A0ABV6AU07_9DEIO</name>
<protein>
    <submittedName>
        <fullName evidence="3">Zinc ribbon domain-containing protein</fullName>
    </submittedName>
</protein>
<keyword evidence="4" id="KW-1185">Reference proteome</keyword>
<comment type="caution">
    <text evidence="3">The sequence shown here is derived from an EMBL/GenBank/DDBJ whole genome shotgun (WGS) entry which is preliminary data.</text>
</comment>
<sequence length="369" mass="40932">MSRRNQPDRQTLQLGSASYPSIDDLIANGTLVVHPRPERETDDPLKGVRAQTTYTLRAGVTFEVLHDDLCRVDGTVLQAQLSHLPTPAYRALVEASPSFEQYDGLDPLLQQIREGSLTGQPLLDTLEATVVAGRQPSRVPSLVVLPRSFSATWLPEEIYLFQTASGHWFLSLSFRTTFRRCSRALRPTAIGLDLGLDPVTVASDGQTDRFYAPTPLPVVRPQDLSPAAWHLYQQLVYASGRQDAEAVIGGLVHGARVVFAERLTHQGMTPRFVHGGRDQAIHDYHFSWLPQYLNAARIPFQRVDPAGTSIECHCCRDSDRHNRVGTGAVFNCRKCGHQGNAHVNAARNVRRLGLETSSWWTAARSGQRA</sequence>
<dbReference type="InterPro" id="IPR010095">
    <property type="entry name" value="Cas12f1-like_TNB"/>
</dbReference>
<evidence type="ECO:0000313" key="4">
    <source>
        <dbReference type="Proteomes" id="UP001589733"/>
    </source>
</evidence>
<organism evidence="3 4">
    <name type="scientific">Deinococcus oregonensis</name>
    <dbReference type="NCBI Taxonomy" id="1805970"/>
    <lineage>
        <taxon>Bacteria</taxon>
        <taxon>Thermotogati</taxon>
        <taxon>Deinococcota</taxon>
        <taxon>Deinococci</taxon>
        <taxon>Deinococcales</taxon>
        <taxon>Deinococcaceae</taxon>
        <taxon>Deinococcus</taxon>
    </lineage>
</organism>
<accession>A0ABV6AU07</accession>
<evidence type="ECO:0000256" key="1">
    <source>
        <dbReference type="ARBA" id="ARBA00023125"/>
    </source>
</evidence>
<feature type="domain" description="Cas12f1-like TNB" evidence="2">
    <location>
        <begin position="293"/>
        <end position="349"/>
    </location>
</feature>
<dbReference type="RefSeq" id="WP_380005491.1">
    <property type="nucleotide sequence ID" value="NZ_JBHLYR010000011.1"/>
</dbReference>
<proteinExistence type="predicted"/>
<evidence type="ECO:0000259" key="2">
    <source>
        <dbReference type="Pfam" id="PF07282"/>
    </source>
</evidence>
<gene>
    <name evidence="3" type="ORF">ACFFLM_03230</name>
</gene>
<dbReference type="Proteomes" id="UP001589733">
    <property type="component" value="Unassembled WGS sequence"/>
</dbReference>
<dbReference type="Pfam" id="PF07282">
    <property type="entry name" value="Cas12f1-like_TNB"/>
    <property type="match status" value="1"/>
</dbReference>